<dbReference type="Proteomes" id="UP000297403">
    <property type="component" value="Unassembled WGS sequence"/>
</dbReference>
<feature type="transmembrane region" description="Helical" evidence="1">
    <location>
        <begin position="98"/>
        <end position="118"/>
    </location>
</feature>
<evidence type="ECO:0000256" key="1">
    <source>
        <dbReference type="SAM" id="Phobius"/>
    </source>
</evidence>
<accession>A0AAQ2C952</accession>
<sequence>MRPVGDSARAAEGINSWRTLYLVAGGASVGFILLLIAAITLDTVSPPPVDGGAETLEFIATNKSVYVAEQVLWLLPNMLAVLTFVALFVALAPTNRSLALIGAVVGGLSWASFLAIPVTSRGSLTLVYLSGRHSEATSDTERARFATAAEAILGENNTPAIVGVLSAAGILLISLAMLHSALPRWIGWLGVAAGVFGVAGEALRQVVPSFYLGYGLLMPAWFLVVRIALVRLGLRTPR</sequence>
<organism evidence="2 3">
    <name type="scientific">Cryobacterium shii</name>
    <dbReference type="NCBI Taxonomy" id="1259235"/>
    <lineage>
        <taxon>Bacteria</taxon>
        <taxon>Bacillati</taxon>
        <taxon>Actinomycetota</taxon>
        <taxon>Actinomycetes</taxon>
        <taxon>Micrococcales</taxon>
        <taxon>Microbacteriaceae</taxon>
        <taxon>Cryobacterium</taxon>
    </lineage>
</organism>
<keyword evidence="3" id="KW-1185">Reference proteome</keyword>
<comment type="caution">
    <text evidence="2">The sequence shown here is derived from an EMBL/GenBank/DDBJ whole genome shotgun (WGS) entry which is preliminary data.</text>
</comment>
<keyword evidence="1" id="KW-0812">Transmembrane</keyword>
<evidence type="ECO:0000313" key="2">
    <source>
        <dbReference type="EMBL" id="TFC52937.1"/>
    </source>
</evidence>
<feature type="transmembrane region" description="Helical" evidence="1">
    <location>
        <begin position="209"/>
        <end position="229"/>
    </location>
</feature>
<feature type="transmembrane region" description="Helical" evidence="1">
    <location>
        <begin position="160"/>
        <end position="178"/>
    </location>
</feature>
<dbReference type="AlphaFoldDB" id="A0AAQ2C952"/>
<feature type="transmembrane region" description="Helical" evidence="1">
    <location>
        <begin position="185"/>
        <end position="203"/>
    </location>
</feature>
<feature type="transmembrane region" description="Helical" evidence="1">
    <location>
        <begin position="71"/>
        <end position="91"/>
    </location>
</feature>
<protein>
    <submittedName>
        <fullName evidence="2">DUF4386 family protein</fullName>
    </submittedName>
</protein>
<gene>
    <name evidence="2" type="ORF">E3O49_00800</name>
</gene>
<name>A0AAQ2C952_9MICO</name>
<dbReference type="EMBL" id="SOFY01000005">
    <property type="protein sequence ID" value="TFC52937.1"/>
    <property type="molecule type" value="Genomic_DNA"/>
</dbReference>
<keyword evidence="1" id="KW-1133">Transmembrane helix</keyword>
<reference evidence="2 3" key="1">
    <citation type="submission" date="2019-03" db="EMBL/GenBank/DDBJ databases">
        <title>Genomics of glacier-inhabiting Cryobacterium strains.</title>
        <authorList>
            <person name="Liu Q."/>
            <person name="Xin Y.-H."/>
        </authorList>
    </citation>
    <scope>NUCLEOTIDE SEQUENCE [LARGE SCALE GENOMIC DNA]</scope>
    <source>
        <strain evidence="3">TMT1-22</strain>
    </source>
</reference>
<keyword evidence="1" id="KW-0472">Membrane</keyword>
<dbReference type="Pfam" id="PF14329">
    <property type="entry name" value="DUF4386"/>
    <property type="match status" value="1"/>
</dbReference>
<proteinExistence type="predicted"/>
<evidence type="ECO:0000313" key="3">
    <source>
        <dbReference type="Proteomes" id="UP000297403"/>
    </source>
</evidence>
<dbReference type="InterPro" id="IPR025495">
    <property type="entry name" value="DUF4386"/>
</dbReference>
<feature type="transmembrane region" description="Helical" evidence="1">
    <location>
        <begin position="20"/>
        <end position="41"/>
    </location>
</feature>